<sequence>MSKPKFLFVLTSQGILPTRQTPTGWYLPELVDPYNRISLLFDIVIASPNGGEAPLDPFSIESTREDPECVAFLKKNSSVWKHTLKLESLLGNSSGFAGIFYVGGHGPMFDLANDEVSHALIREFYEAGKVVSAVCHGPAALVNVKMADGSYLIAGQEVTGLSDTEEDIMQFTNDMPFLLETELRKNGGVYVKADSPFGVKVVTSGKGGKLVTGQNPPSAAVIGDALIKATGL</sequence>
<evidence type="ECO:0000256" key="2">
    <source>
        <dbReference type="ARBA" id="ARBA00023016"/>
    </source>
</evidence>
<dbReference type="EC" id="4.2.1.130" evidence="1"/>
<evidence type="ECO:0000313" key="7">
    <source>
        <dbReference type="EMBL" id="OKO94690.1"/>
    </source>
</evidence>
<dbReference type="OrthoDB" id="543156at2759"/>
<dbReference type="Pfam" id="PF01965">
    <property type="entry name" value="DJ-1_PfpI"/>
    <property type="match status" value="1"/>
</dbReference>
<dbReference type="Proteomes" id="UP000186955">
    <property type="component" value="Unassembled WGS sequence"/>
</dbReference>
<keyword evidence="3" id="KW-0456">Lyase</keyword>
<dbReference type="Gene3D" id="3.40.50.880">
    <property type="match status" value="1"/>
</dbReference>
<dbReference type="AlphaFoldDB" id="A0A1Q5T364"/>
<gene>
    <name evidence="7" type="ORF">PENSUB_11528</name>
</gene>
<keyword evidence="2" id="KW-0346">Stress response</keyword>
<reference evidence="7 8" key="1">
    <citation type="submission" date="2016-10" db="EMBL/GenBank/DDBJ databases">
        <title>Genome sequence of the ascomycete fungus Penicillium subrubescens.</title>
        <authorList>
            <person name="De Vries R.P."/>
            <person name="Peng M."/>
            <person name="Dilokpimol A."/>
            <person name="Hilden K."/>
            <person name="Makela M.R."/>
            <person name="Grigoriev I."/>
            <person name="Riley R."/>
            <person name="Granchi Z."/>
        </authorList>
    </citation>
    <scope>NUCLEOTIDE SEQUENCE [LARGE SCALE GENOMIC DNA]</scope>
    <source>
        <strain evidence="7 8">CBS 132785</strain>
    </source>
</reference>
<dbReference type="PANTHER" id="PTHR48094">
    <property type="entry name" value="PROTEIN/NUCLEIC ACID DEGLYCASE DJ-1-RELATED"/>
    <property type="match status" value="1"/>
</dbReference>
<organism evidence="7 8">
    <name type="scientific">Penicillium subrubescens</name>
    <dbReference type="NCBI Taxonomy" id="1316194"/>
    <lineage>
        <taxon>Eukaryota</taxon>
        <taxon>Fungi</taxon>
        <taxon>Dikarya</taxon>
        <taxon>Ascomycota</taxon>
        <taxon>Pezizomycotina</taxon>
        <taxon>Eurotiomycetes</taxon>
        <taxon>Eurotiomycetidae</taxon>
        <taxon>Eurotiales</taxon>
        <taxon>Aspergillaceae</taxon>
        <taxon>Penicillium</taxon>
    </lineage>
</organism>
<evidence type="ECO:0000256" key="1">
    <source>
        <dbReference type="ARBA" id="ARBA00013134"/>
    </source>
</evidence>
<feature type="domain" description="DJ-1/PfpI" evidence="6">
    <location>
        <begin position="94"/>
        <end position="226"/>
    </location>
</feature>
<dbReference type="GO" id="GO:0019172">
    <property type="term" value="F:glyoxalase III activity"/>
    <property type="evidence" value="ECO:0007669"/>
    <property type="project" value="UniProtKB-EC"/>
</dbReference>
<accession>A0A1Q5T364</accession>
<dbReference type="CDD" id="cd03141">
    <property type="entry name" value="GATase1_Hsp31_like"/>
    <property type="match status" value="1"/>
</dbReference>
<dbReference type="GO" id="GO:0005737">
    <property type="term" value="C:cytoplasm"/>
    <property type="evidence" value="ECO:0007669"/>
    <property type="project" value="TreeGrafter"/>
</dbReference>
<evidence type="ECO:0000313" key="8">
    <source>
        <dbReference type="Proteomes" id="UP000186955"/>
    </source>
</evidence>
<protein>
    <recommendedName>
        <fullName evidence="1">D-lactate dehydratase</fullName>
        <ecNumber evidence="1">4.2.1.130</ecNumber>
    </recommendedName>
</protein>
<dbReference type="InterPro" id="IPR050325">
    <property type="entry name" value="Prot/Nucl_acid_deglycase"/>
</dbReference>
<evidence type="ECO:0000256" key="4">
    <source>
        <dbReference type="ARBA" id="ARBA00038493"/>
    </source>
</evidence>
<dbReference type="PANTHER" id="PTHR48094:SF11">
    <property type="entry name" value="GLUTATHIONE-INDEPENDENT GLYOXALASE HSP31-RELATED"/>
    <property type="match status" value="1"/>
</dbReference>
<proteinExistence type="inferred from homology"/>
<keyword evidence="8" id="KW-1185">Reference proteome</keyword>
<comment type="catalytic activity">
    <reaction evidence="5">
        <text>methylglyoxal + H2O = (R)-lactate + H(+)</text>
        <dbReference type="Rhea" id="RHEA:27754"/>
        <dbReference type="ChEBI" id="CHEBI:15377"/>
        <dbReference type="ChEBI" id="CHEBI:15378"/>
        <dbReference type="ChEBI" id="CHEBI:16004"/>
        <dbReference type="ChEBI" id="CHEBI:17158"/>
        <dbReference type="EC" id="4.2.1.130"/>
    </reaction>
</comment>
<evidence type="ECO:0000256" key="3">
    <source>
        <dbReference type="ARBA" id="ARBA00023239"/>
    </source>
</evidence>
<comment type="similarity">
    <text evidence="4">Belongs to the peptidase C56 family. HSP31-like subfamily.</text>
</comment>
<evidence type="ECO:0000259" key="6">
    <source>
        <dbReference type="Pfam" id="PF01965"/>
    </source>
</evidence>
<dbReference type="InterPro" id="IPR029062">
    <property type="entry name" value="Class_I_gatase-like"/>
</dbReference>
<dbReference type="EMBL" id="MNBE01000716">
    <property type="protein sequence ID" value="OKO94690.1"/>
    <property type="molecule type" value="Genomic_DNA"/>
</dbReference>
<evidence type="ECO:0000256" key="5">
    <source>
        <dbReference type="ARBA" id="ARBA00048082"/>
    </source>
</evidence>
<comment type="caution">
    <text evidence="7">The sequence shown here is derived from an EMBL/GenBank/DDBJ whole genome shotgun (WGS) entry which is preliminary data.</text>
</comment>
<dbReference type="GO" id="GO:0019243">
    <property type="term" value="P:methylglyoxal catabolic process to D-lactate via S-lactoyl-glutathione"/>
    <property type="evidence" value="ECO:0007669"/>
    <property type="project" value="TreeGrafter"/>
</dbReference>
<dbReference type="SUPFAM" id="SSF52317">
    <property type="entry name" value="Class I glutamine amidotransferase-like"/>
    <property type="match status" value="1"/>
</dbReference>
<dbReference type="InterPro" id="IPR002818">
    <property type="entry name" value="DJ-1/PfpI"/>
</dbReference>
<name>A0A1Q5T364_9EURO</name>
<dbReference type="STRING" id="1316194.A0A1Q5T364"/>